<accession>A0ABU4G4Y8</accession>
<organism evidence="1 2">
    <name type="scientific">Sporosarcina saromensis</name>
    <dbReference type="NCBI Taxonomy" id="359365"/>
    <lineage>
        <taxon>Bacteria</taxon>
        <taxon>Bacillati</taxon>
        <taxon>Bacillota</taxon>
        <taxon>Bacilli</taxon>
        <taxon>Bacillales</taxon>
        <taxon>Caryophanaceae</taxon>
        <taxon>Sporosarcina</taxon>
    </lineage>
</organism>
<dbReference type="RefSeq" id="WP_317941901.1">
    <property type="nucleotide sequence ID" value="NZ_JAUBDI010000001.1"/>
</dbReference>
<evidence type="ECO:0000313" key="1">
    <source>
        <dbReference type="EMBL" id="MDW0112035.1"/>
    </source>
</evidence>
<keyword evidence="2" id="KW-1185">Reference proteome</keyword>
<comment type="caution">
    <text evidence="1">The sequence shown here is derived from an EMBL/GenBank/DDBJ whole genome shotgun (WGS) entry which is preliminary data.</text>
</comment>
<sequence length="45" mass="4962">MVEKKEFDAPSFINKVILVLFLLLLIFGSTKLEGLTVAEDIVGPL</sequence>
<protein>
    <submittedName>
        <fullName evidence="1">Uncharacterized protein</fullName>
    </submittedName>
</protein>
<dbReference type="Proteomes" id="UP001282284">
    <property type="component" value="Unassembled WGS sequence"/>
</dbReference>
<proteinExistence type="predicted"/>
<gene>
    <name evidence="1" type="ORF">QT711_02480</name>
</gene>
<reference evidence="1 2" key="1">
    <citation type="submission" date="2023-06" db="EMBL/GenBank/DDBJ databases">
        <title>Sporosarcina sp. nov., isolated from Korean traditional fermented seafood 'Jeotgal'.</title>
        <authorList>
            <person name="Yang A.I."/>
            <person name="Shin N.-R."/>
        </authorList>
    </citation>
    <scope>NUCLEOTIDE SEQUENCE [LARGE SCALE GENOMIC DNA]</scope>
    <source>
        <strain evidence="1 2">KCTC13119</strain>
    </source>
</reference>
<dbReference type="EMBL" id="JAUBDI010000001">
    <property type="protein sequence ID" value="MDW0112035.1"/>
    <property type="molecule type" value="Genomic_DNA"/>
</dbReference>
<evidence type="ECO:0000313" key="2">
    <source>
        <dbReference type="Proteomes" id="UP001282284"/>
    </source>
</evidence>
<name>A0ABU4G4Y8_9BACL</name>